<dbReference type="Gene3D" id="3.20.110.10">
    <property type="entry name" value="Glycoside hydrolase 38, N terminal domain"/>
    <property type="match status" value="1"/>
</dbReference>
<name>A0A1F2WH00_9ACTN</name>
<dbReference type="AlphaFoldDB" id="A0A1F2WH00"/>
<dbReference type="Pfam" id="PF03065">
    <property type="entry name" value="Glyco_hydro_57"/>
    <property type="match status" value="1"/>
</dbReference>
<feature type="domain" description="Glycoside hydrolase family 57 N-terminal" evidence="5">
    <location>
        <begin position="7"/>
        <end position="220"/>
    </location>
</feature>
<dbReference type="InterPro" id="IPR037090">
    <property type="entry name" value="57_glycoside_trans_central"/>
</dbReference>
<evidence type="ECO:0008006" key="9">
    <source>
        <dbReference type="Google" id="ProtNLM"/>
    </source>
</evidence>
<dbReference type="InterPro" id="IPR011330">
    <property type="entry name" value="Glyco_hydro/deAcase_b/a-brl"/>
</dbReference>
<accession>A0A1F2WH00</accession>
<comment type="caution">
    <text evidence="7">The sequence shown here is derived from an EMBL/GenBank/DDBJ whole genome shotgun (WGS) entry which is preliminary data.</text>
</comment>
<organism evidence="7 8">
    <name type="scientific">Candidatus Solincola sediminis</name>
    <dbReference type="NCBI Taxonomy" id="1797199"/>
    <lineage>
        <taxon>Bacteria</taxon>
        <taxon>Bacillati</taxon>
        <taxon>Actinomycetota</taxon>
        <taxon>Candidatus Geothermincolia</taxon>
        <taxon>Candidatus Geothermincolales</taxon>
        <taxon>Candidatus Geothermincolaceae</taxon>
        <taxon>Candidatus Solincola</taxon>
    </lineage>
</organism>
<evidence type="ECO:0000256" key="3">
    <source>
        <dbReference type="PIRSR" id="PIRSR640042-1"/>
    </source>
</evidence>
<proteinExistence type="inferred from homology"/>
<evidence type="ECO:0000259" key="6">
    <source>
        <dbReference type="Pfam" id="PF09210"/>
    </source>
</evidence>
<dbReference type="InterPro" id="IPR040042">
    <property type="entry name" value="Branching_enz_MT3115-like"/>
</dbReference>
<dbReference type="GO" id="GO:0003844">
    <property type="term" value="F:1,4-alpha-glucan branching enzyme activity"/>
    <property type="evidence" value="ECO:0007669"/>
    <property type="project" value="InterPro"/>
</dbReference>
<evidence type="ECO:0000256" key="1">
    <source>
        <dbReference type="ARBA" id="ARBA00006821"/>
    </source>
</evidence>
<dbReference type="GO" id="GO:0005576">
    <property type="term" value="C:extracellular region"/>
    <property type="evidence" value="ECO:0007669"/>
    <property type="project" value="TreeGrafter"/>
</dbReference>
<feature type="active site" description="Nucleophile" evidence="3">
    <location>
        <position position="190"/>
    </location>
</feature>
<dbReference type="InterPro" id="IPR027291">
    <property type="entry name" value="Glyco_hydro_38_N_sf"/>
</dbReference>
<dbReference type="SUPFAM" id="SSF88688">
    <property type="entry name" value="Families 57/38 glycoside transferase middle domain"/>
    <property type="match status" value="1"/>
</dbReference>
<gene>
    <name evidence="7" type="ORF">A2Y75_03090</name>
</gene>
<dbReference type="EMBL" id="MELK01000048">
    <property type="protein sequence ID" value="OFW56121.1"/>
    <property type="molecule type" value="Genomic_DNA"/>
</dbReference>
<feature type="domain" description="1,4-alpha-glucan branching enzyme C-terminal" evidence="6">
    <location>
        <begin position="405"/>
        <end position="502"/>
    </location>
</feature>
<evidence type="ECO:0000259" key="5">
    <source>
        <dbReference type="Pfam" id="PF03065"/>
    </source>
</evidence>
<dbReference type="Proteomes" id="UP000177876">
    <property type="component" value="Unassembled WGS sequence"/>
</dbReference>
<evidence type="ECO:0000256" key="2">
    <source>
        <dbReference type="ARBA" id="ARBA00023277"/>
    </source>
</evidence>
<dbReference type="STRING" id="1797197.A2Y75_03090"/>
<dbReference type="PANTHER" id="PTHR41695">
    <property type="entry name" value="1,4-ALPHA-GLUCAN BRANCHING ENZYME RV3031-RELATED"/>
    <property type="match status" value="1"/>
</dbReference>
<dbReference type="InterPro" id="IPR004300">
    <property type="entry name" value="Glyco_hydro_57_N"/>
</dbReference>
<dbReference type="Pfam" id="PF09210">
    <property type="entry name" value="BE_C"/>
    <property type="match status" value="1"/>
</dbReference>
<sequence length="503" mass="57416">MPEARFVFLLHSHMPYVRRNGDWPCGEEWILEAWAESYLPIWELIDDLSSQEAAGRLALTLTPVLSEQLEDEYLQERLAAYLANKARQAGEEVGRWKSRGEVDLANVAAWYEERYTTLLKRYEERFRGRMVHILAEGMDAGKLEVLASAATHAHMPSLKNEACRRAQVRIGLESYESLFGREPSGFWLPECSYTPDLDALLCEFSPPLRYTVLDYNAALSAPEPASSWEPRRLGSTPLIALMRDRLAHEMIWTMQGIPSHGAYRDYSKRDHKGHGMQYWRITSIETPIENKELYDPAAAERQALDDAGEFAAQLLKKAEGTGEEAVMLACYDTELLGHWWLEGPQWLREVMRLFGDDCSLPDDVARRSAAANPAPFTPRLTAWNVQDGFDTWVNEATAGIWHEVNAAEERFLNKVNSDEDDPQKLRALMQAGRELLIVEASDWAYMITRDQAAGYARERFASHLDRFEAAMKMADGHGMDLSLLSQLEETDNLFPRLDPIFWH</sequence>
<evidence type="ECO:0000313" key="7">
    <source>
        <dbReference type="EMBL" id="OFW56121.1"/>
    </source>
</evidence>
<dbReference type="SUPFAM" id="SSF88713">
    <property type="entry name" value="Glycoside hydrolase/deacetylase"/>
    <property type="match status" value="1"/>
</dbReference>
<dbReference type="InterPro" id="IPR028995">
    <property type="entry name" value="Glyco_hydro_57/38_cen_sf"/>
</dbReference>
<dbReference type="GO" id="GO:0030979">
    <property type="term" value="P:alpha-glucan biosynthetic process"/>
    <property type="evidence" value="ECO:0007669"/>
    <property type="project" value="InterPro"/>
</dbReference>
<protein>
    <recommendedName>
        <fullName evidence="9">DUF1957 domain-containing protein</fullName>
    </recommendedName>
</protein>
<feature type="active site" description="Proton donor" evidence="3">
    <location>
        <position position="332"/>
    </location>
</feature>
<comment type="similarity">
    <text evidence="1 4">Belongs to the glycosyl hydrolase 57 family.</text>
</comment>
<evidence type="ECO:0000313" key="8">
    <source>
        <dbReference type="Proteomes" id="UP000177876"/>
    </source>
</evidence>
<dbReference type="PANTHER" id="PTHR41695:SF1">
    <property type="entry name" value="1,4-ALPHA-GLUCAN BRANCHING ENZYME TK1436"/>
    <property type="match status" value="1"/>
</dbReference>
<keyword evidence="2 4" id="KW-0119">Carbohydrate metabolism</keyword>
<dbReference type="Gene3D" id="1.20.1430.10">
    <property type="entry name" value="Families 57/38 glycoside transferase, middle domain"/>
    <property type="match status" value="1"/>
</dbReference>
<dbReference type="InterPro" id="IPR015293">
    <property type="entry name" value="BE_C"/>
</dbReference>
<reference evidence="7 8" key="1">
    <citation type="journal article" date="2016" name="Nat. Commun.">
        <title>Thousands of microbial genomes shed light on interconnected biogeochemical processes in an aquifer system.</title>
        <authorList>
            <person name="Anantharaman K."/>
            <person name="Brown C.T."/>
            <person name="Hug L.A."/>
            <person name="Sharon I."/>
            <person name="Castelle C.J."/>
            <person name="Probst A.J."/>
            <person name="Thomas B.C."/>
            <person name="Singh A."/>
            <person name="Wilkins M.J."/>
            <person name="Karaoz U."/>
            <person name="Brodie E.L."/>
            <person name="Williams K.H."/>
            <person name="Hubbard S.S."/>
            <person name="Banfield J.F."/>
        </authorList>
    </citation>
    <scope>NUCLEOTIDE SEQUENCE [LARGE SCALE GENOMIC DNA]</scope>
</reference>
<evidence type="ECO:0000256" key="4">
    <source>
        <dbReference type="RuleBase" id="RU361196"/>
    </source>
</evidence>